<dbReference type="PANTHER" id="PTHR46731:SF1">
    <property type="entry name" value="F-BOX ONLY PROTEIN 15"/>
    <property type="match status" value="1"/>
</dbReference>
<dbReference type="Proteomes" id="UP000504632">
    <property type="component" value="Chromosome 3"/>
</dbReference>
<feature type="region of interest" description="Disordered" evidence="1">
    <location>
        <begin position="33"/>
        <end position="59"/>
    </location>
</feature>
<dbReference type="AlphaFoldDB" id="A0A6J2UWG2"/>
<dbReference type="InParanoid" id="A0A6J2UWG2"/>
<organism evidence="3 4">
    <name type="scientific">Chanos chanos</name>
    <name type="common">Milkfish</name>
    <name type="synonym">Mugil chanos</name>
    <dbReference type="NCBI Taxonomy" id="29144"/>
    <lineage>
        <taxon>Eukaryota</taxon>
        <taxon>Metazoa</taxon>
        <taxon>Chordata</taxon>
        <taxon>Craniata</taxon>
        <taxon>Vertebrata</taxon>
        <taxon>Euteleostomi</taxon>
        <taxon>Actinopterygii</taxon>
        <taxon>Neopterygii</taxon>
        <taxon>Teleostei</taxon>
        <taxon>Ostariophysi</taxon>
        <taxon>Gonorynchiformes</taxon>
        <taxon>Chanidae</taxon>
        <taxon>Chanos</taxon>
    </lineage>
</organism>
<accession>A0A6J2UWG2</accession>
<dbReference type="CDD" id="cd22093">
    <property type="entry name" value="F-box_FBXO15"/>
    <property type="match status" value="1"/>
</dbReference>
<dbReference type="SMART" id="SM00256">
    <property type="entry name" value="FBOX"/>
    <property type="match status" value="1"/>
</dbReference>
<evidence type="ECO:0000313" key="4">
    <source>
        <dbReference type="RefSeq" id="XP_030623416.1"/>
    </source>
</evidence>
<reference evidence="4" key="1">
    <citation type="submission" date="2025-08" db="UniProtKB">
        <authorList>
            <consortium name="RefSeq"/>
        </authorList>
    </citation>
    <scope>IDENTIFICATION</scope>
</reference>
<dbReference type="PANTHER" id="PTHR46731">
    <property type="entry name" value="F-BOX ONLY PROTEIN 15"/>
    <property type="match status" value="1"/>
</dbReference>
<dbReference type="FunCoup" id="A0A6J2UWG2">
    <property type="interactions" value="846"/>
</dbReference>
<evidence type="ECO:0000256" key="1">
    <source>
        <dbReference type="SAM" id="MobiDB-lite"/>
    </source>
</evidence>
<proteinExistence type="predicted"/>
<feature type="compositionally biased region" description="Basic residues" evidence="1">
    <location>
        <begin position="33"/>
        <end position="46"/>
    </location>
</feature>
<name>A0A6J2UWG2_CHACN</name>
<dbReference type="CTD" id="201456"/>
<dbReference type="SUPFAM" id="SSF81383">
    <property type="entry name" value="F-box domain"/>
    <property type="match status" value="1"/>
</dbReference>
<dbReference type="RefSeq" id="XP_030623416.1">
    <property type="nucleotide sequence ID" value="XM_030767556.1"/>
</dbReference>
<protein>
    <submittedName>
        <fullName evidence="4">F-box only protein 15</fullName>
    </submittedName>
</protein>
<evidence type="ECO:0000313" key="3">
    <source>
        <dbReference type="Proteomes" id="UP000504632"/>
    </source>
</evidence>
<keyword evidence="3" id="KW-1185">Reference proteome</keyword>
<evidence type="ECO:0000259" key="2">
    <source>
        <dbReference type="PROSITE" id="PS50181"/>
    </source>
</evidence>
<dbReference type="OrthoDB" id="3219396at2759"/>
<dbReference type="Pfam" id="PF12937">
    <property type="entry name" value="F-box-like"/>
    <property type="match status" value="1"/>
</dbReference>
<gene>
    <name evidence="4" type="primary">fbxo15</name>
</gene>
<dbReference type="PROSITE" id="PS50181">
    <property type="entry name" value="FBOX"/>
    <property type="match status" value="1"/>
</dbReference>
<dbReference type="InterPro" id="IPR001810">
    <property type="entry name" value="F-box_dom"/>
</dbReference>
<sequence length="514" mass="59615">MATGRGQFFESLRQGLEKTQLANVAAFVKHHKTMSATPSKRRRRKCKSSEPAGSKSLGGCRALSTTEQRAKNYIERLPPEIILRILSYLDAASLFCIGYVNKQFNELANSNDMWYKLYSREYAKNKWRPKRIEKVTDGMRAVTVQERPKGYWRRLFFREMAGYNENKWKKELKAINPYTGLPRQTEQVLRSLGVTWEITLTDKKGRESTFEQSHVYFSDSSVTLCWSSGDWPFIDRISTLQLHGVMRVRLDCPTANKPGWRSLISKVEFGKDTWKAYGSDKIVKLRHIDPGIAIGVWRGQWKIAFIMVNLHFHKLVERSVLGSSVCSYGLDEDRPPFDDVDPEYGLHGYSAHIVFHNTVKHIMSGHFSQLFCRRDQIRGGFIELRAICMRNMSQHTPLSGKINLPWRTEALQGTIENCCMMSLTVLDEVQNPFWCVSSPVQMVLSDSEMSYDYDGPSYFISFQESRGKVRLKLVWLEEQNQFFLIKLSIFLPVARVNRHFGRDYRDWIEFSDLS</sequence>
<dbReference type="Gene3D" id="1.20.1280.50">
    <property type="match status" value="1"/>
</dbReference>
<dbReference type="GO" id="GO:0019005">
    <property type="term" value="C:SCF ubiquitin ligase complex"/>
    <property type="evidence" value="ECO:0007669"/>
    <property type="project" value="TreeGrafter"/>
</dbReference>
<dbReference type="GeneID" id="115806692"/>
<dbReference type="InterPro" id="IPR036047">
    <property type="entry name" value="F-box-like_dom_sf"/>
</dbReference>
<feature type="domain" description="F-box" evidence="2">
    <location>
        <begin position="71"/>
        <end position="117"/>
    </location>
</feature>